<sequence length="68" mass="7722">MIFRENACKPLHEYRVRICLEGLQIFMENLGKCINEKAIFGACERSPRRKLDTVKKNATAAPLLSPST</sequence>
<evidence type="ECO:0000313" key="2">
    <source>
        <dbReference type="WBParaSite" id="TMUE_1000004735.1"/>
    </source>
</evidence>
<dbReference type="AlphaFoldDB" id="A0A5S6QCB5"/>
<proteinExistence type="predicted"/>
<organism evidence="1 2">
    <name type="scientific">Trichuris muris</name>
    <name type="common">Mouse whipworm</name>
    <dbReference type="NCBI Taxonomy" id="70415"/>
    <lineage>
        <taxon>Eukaryota</taxon>
        <taxon>Metazoa</taxon>
        <taxon>Ecdysozoa</taxon>
        <taxon>Nematoda</taxon>
        <taxon>Enoplea</taxon>
        <taxon>Dorylaimia</taxon>
        <taxon>Trichinellida</taxon>
        <taxon>Trichuridae</taxon>
        <taxon>Trichuris</taxon>
    </lineage>
</organism>
<dbReference type="WBParaSite" id="TMUE_1000004735.1">
    <property type="protein sequence ID" value="TMUE_1000004735.1"/>
    <property type="gene ID" value="WBGene00302541"/>
</dbReference>
<keyword evidence="1" id="KW-1185">Reference proteome</keyword>
<accession>A0A5S6QCB5</accession>
<reference evidence="2" key="1">
    <citation type="submission" date="2019-12" db="UniProtKB">
        <authorList>
            <consortium name="WormBaseParasite"/>
        </authorList>
    </citation>
    <scope>IDENTIFICATION</scope>
</reference>
<dbReference type="Proteomes" id="UP000046395">
    <property type="component" value="Unassembled WGS sequence"/>
</dbReference>
<protein>
    <submittedName>
        <fullName evidence="2">Uncharacterized protein</fullName>
    </submittedName>
</protein>
<name>A0A5S6QCB5_TRIMR</name>
<evidence type="ECO:0000313" key="1">
    <source>
        <dbReference type="Proteomes" id="UP000046395"/>
    </source>
</evidence>